<evidence type="ECO:0000256" key="1">
    <source>
        <dbReference type="ARBA" id="ARBA00006566"/>
    </source>
</evidence>
<keyword evidence="8 11" id="KW-0460">Magnesium</keyword>
<evidence type="ECO:0000256" key="12">
    <source>
        <dbReference type="NCBIfam" id="TIGR00131"/>
    </source>
</evidence>
<dbReference type="SUPFAM" id="SSF55060">
    <property type="entry name" value="GHMP Kinase, C-terminal domain"/>
    <property type="match status" value="1"/>
</dbReference>
<protein>
    <recommendedName>
        <fullName evidence="11 12">Galactokinase</fullName>
        <ecNumber evidence="11 12">2.7.1.6</ecNumber>
    </recommendedName>
    <alternativeName>
        <fullName evidence="11">Galactose kinase</fullName>
    </alternativeName>
</protein>
<dbReference type="GO" id="GO:0005524">
    <property type="term" value="F:ATP binding"/>
    <property type="evidence" value="ECO:0007669"/>
    <property type="project" value="UniProtKB-UniRule"/>
</dbReference>
<dbReference type="GO" id="GO:0005829">
    <property type="term" value="C:cytosol"/>
    <property type="evidence" value="ECO:0007669"/>
    <property type="project" value="TreeGrafter"/>
</dbReference>
<dbReference type="OrthoDB" id="250531at2"/>
<dbReference type="GO" id="GO:0004335">
    <property type="term" value="F:galactokinase activity"/>
    <property type="evidence" value="ECO:0007669"/>
    <property type="project" value="UniProtKB-UniRule"/>
</dbReference>
<keyword evidence="4 11" id="KW-0479">Metal-binding</keyword>
<feature type="domain" description="GHMP kinase N-terminal" evidence="13">
    <location>
        <begin position="96"/>
        <end position="183"/>
    </location>
</feature>
<comment type="similarity">
    <text evidence="1 11">Belongs to the GHMP kinase family. GalK subfamily.</text>
</comment>
<dbReference type="AlphaFoldDB" id="A0A2U3DB28"/>
<evidence type="ECO:0000256" key="7">
    <source>
        <dbReference type="ARBA" id="ARBA00022840"/>
    </source>
</evidence>
<evidence type="ECO:0000313" key="16">
    <source>
        <dbReference type="EMBL" id="PWI58487.1"/>
    </source>
</evidence>
<dbReference type="HAMAP" id="MF_00246">
    <property type="entry name" value="Galactokinase"/>
    <property type="match status" value="1"/>
</dbReference>
<dbReference type="PANTHER" id="PTHR10457">
    <property type="entry name" value="MEVALONATE KINASE/GALACTOKINASE"/>
    <property type="match status" value="1"/>
</dbReference>
<dbReference type="InterPro" id="IPR019741">
    <property type="entry name" value="Galactokinase_CS"/>
</dbReference>
<dbReference type="PRINTS" id="PR00473">
    <property type="entry name" value="GALCTOKINASE"/>
</dbReference>
<dbReference type="FunFam" id="3.30.70.890:FF:000001">
    <property type="entry name" value="Galactokinase"/>
    <property type="match status" value="1"/>
</dbReference>
<comment type="caution">
    <text evidence="11">Lacks conserved residue(s) required for the propagation of feature annotation.</text>
</comment>
<accession>A0A2U3DB28</accession>
<comment type="function">
    <text evidence="11">Catalyzes the transfer of the gamma-phosphate of ATP to D-galactose to form alpha-D-galactose-1-phosphate (Gal-1-P).</text>
</comment>
<dbReference type="Proteomes" id="UP000245380">
    <property type="component" value="Unassembled WGS sequence"/>
</dbReference>
<comment type="subcellular location">
    <subcellularLocation>
        <location evidence="11">Cytoplasm</location>
    </subcellularLocation>
</comment>
<dbReference type="FunFam" id="3.30.230.10:FF:000017">
    <property type="entry name" value="Galactokinase"/>
    <property type="match status" value="1"/>
</dbReference>
<proteinExistence type="inferred from homology"/>
<dbReference type="NCBIfam" id="TIGR00131">
    <property type="entry name" value="gal_kin"/>
    <property type="match status" value="1"/>
</dbReference>
<feature type="binding site" evidence="11">
    <location>
        <position position="226"/>
    </location>
    <ligand>
        <name>substrate</name>
    </ligand>
</feature>
<gene>
    <name evidence="11" type="primary">galK</name>
    <name evidence="16" type="ORF">BM613_02895</name>
</gene>
<comment type="caution">
    <text evidence="16">The sequence shown here is derived from an EMBL/GenBank/DDBJ whole genome shotgun (WGS) entry which is preliminary data.</text>
</comment>
<dbReference type="InterPro" id="IPR020568">
    <property type="entry name" value="Ribosomal_Su5_D2-typ_SF"/>
</dbReference>
<evidence type="ECO:0000313" key="17">
    <source>
        <dbReference type="Proteomes" id="UP000245380"/>
    </source>
</evidence>
<dbReference type="PRINTS" id="PR00959">
    <property type="entry name" value="MEVGALKINASE"/>
</dbReference>
<evidence type="ECO:0000256" key="2">
    <source>
        <dbReference type="ARBA" id="ARBA00022490"/>
    </source>
</evidence>
<dbReference type="PANTHER" id="PTHR10457:SF7">
    <property type="entry name" value="GALACTOKINASE-RELATED"/>
    <property type="match status" value="1"/>
</dbReference>
<feature type="binding site" evidence="11">
    <location>
        <position position="72"/>
    </location>
    <ligand>
        <name>ATP</name>
        <dbReference type="ChEBI" id="CHEBI:30616"/>
    </ligand>
</feature>
<dbReference type="InterPro" id="IPR019539">
    <property type="entry name" value="GalKase_N"/>
</dbReference>
<evidence type="ECO:0000256" key="10">
    <source>
        <dbReference type="ARBA" id="ARBA00023277"/>
    </source>
</evidence>
<feature type="active site" description="Proton acceptor" evidence="11">
    <location>
        <position position="176"/>
    </location>
</feature>
<sequence>MSDSLLLQALESFLAFSPGPQEEVRVFFAPGRVNLIGEHLDYNGGYVLPAALTQGIWLFVRPRRDNHARFRSLHYERAVDVRLSQLTYDRRDDFANYPKGVLWAFAEKGLTIQGGDYFFAGNLPSQAGLSSSAALEMVTAFAVNKLVGDPLSLTQLALLAQSAENRFVGVNCGIMDQFAVGLGKSGHALLLQTASLQYEHIPFLAEGIQIVITNTNKRRELTDSKYNERRKQCDELLKQVQQVEPYVRGLADVTEAMWETIAPRLHDAILVKRGRHVVLENARVIAAAAALRNKNLPLFGSLMNASHESLREDYEVTGRELDALATAAWEAPGCIGSRMTGAGFGGCTVSLVETGAVDTFQRAVHESYLQSVGLEPSFYVSDFGDGVREVTEEVFALWQC</sequence>
<feature type="binding site" evidence="11">
    <location>
        <position position="132"/>
    </location>
    <ligand>
        <name>Mg(2+)</name>
        <dbReference type="ChEBI" id="CHEBI:18420"/>
    </ligand>
</feature>
<keyword evidence="9 11" id="KW-0299">Galactose metabolism</keyword>
<feature type="domain" description="GHMP kinase C-terminal" evidence="14">
    <location>
        <begin position="288"/>
        <end position="368"/>
    </location>
</feature>
<dbReference type="NCBIfam" id="NF003705">
    <property type="entry name" value="PRK05322.1"/>
    <property type="match status" value="1"/>
</dbReference>
<dbReference type="EC" id="2.7.1.6" evidence="11 12"/>
<comment type="pathway">
    <text evidence="11">Carbohydrate metabolism; galactose metabolism.</text>
</comment>
<dbReference type="GO" id="GO:0006012">
    <property type="term" value="P:galactose metabolic process"/>
    <property type="evidence" value="ECO:0007669"/>
    <property type="project" value="UniProtKB-UniRule"/>
</dbReference>
<feature type="binding site" evidence="11">
    <location>
        <begin position="38"/>
        <end position="41"/>
    </location>
    <ligand>
        <name>substrate</name>
    </ligand>
</feature>
<feature type="binding site" evidence="11">
    <location>
        <position position="164"/>
    </location>
    <ligand>
        <name>Mg(2+)</name>
        <dbReference type="ChEBI" id="CHEBI:18420"/>
    </ligand>
</feature>
<evidence type="ECO:0000256" key="6">
    <source>
        <dbReference type="ARBA" id="ARBA00022777"/>
    </source>
</evidence>
<evidence type="ECO:0000256" key="8">
    <source>
        <dbReference type="ARBA" id="ARBA00022842"/>
    </source>
</evidence>
<keyword evidence="2 11" id="KW-0963">Cytoplasm</keyword>
<evidence type="ECO:0000259" key="14">
    <source>
        <dbReference type="Pfam" id="PF08544"/>
    </source>
</evidence>
<dbReference type="InterPro" id="IPR006204">
    <property type="entry name" value="GHMP_kinase_N_dom"/>
</dbReference>
<dbReference type="SUPFAM" id="SSF54211">
    <property type="entry name" value="Ribosomal protein S5 domain 2-like"/>
    <property type="match status" value="1"/>
</dbReference>
<reference evidence="16 17" key="1">
    <citation type="submission" date="2016-11" db="EMBL/GenBank/DDBJ databases">
        <title>Comparative genomics of Acidibacillus ferroxidans species.</title>
        <authorList>
            <person name="Oliveira G."/>
            <person name="Nunes G."/>
            <person name="Oliveira R."/>
            <person name="Araujo F."/>
            <person name="Salim A."/>
            <person name="Scholte L."/>
            <person name="Morais D."/>
            <person name="Nancucheo I."/>
            <person name="Johnson D.B."/>
            <person name="Grail B."/>
            <person name="Bittencourt J."/>
            <person name="Valadares R."/>
        </authorList>
    </citation>
    <scope>NUCLEOTIDE SEQUENCE [LARGE SCALE GENOMIC DNA]</scope>
    <source>
        <strain evidence="16 17">Y002</strain>
    </source>
</reference>
<evidence type="ECO:0000259" key="15">
    <source>
        <dbReference type="Pfam" id="PF10509"/>
    </source>
</evidence>
<evidence type="ECO:0000256" key="5">
    <source>
        <dbReference type="ARBA" id="ARBA00022741"/>
    </source>
</evidence>
<dbReference type="Gene3D" id="3.30.230.10">
    <property type="match status" value="1"/>
</dbReference>
<keyword evidence="3 11" id="KW-0808">Transferase</keyword>
<dbReference type="Pfam" id="PF10509">
    <property type="entry name" value="GalKase_gal_bdg"/>
    <property type="match status" value="1"/>
</dbReference>
<dbReference type="PROSITE" id="PS00106">
    <property type="entry name" value="GALACTOKINASE"/>
    <property type="match status" value="1"/>
</dbReference>
<keyword evidence="5 11" id="KW-0547">Nucleotide-binding</keyword>
<dbReference type="GO" id="GO:0000287">
    <property type="term" value="F:magnesium ion binding"/>
    <property type="evidence" value="ECO:0007669"/>
    <property type="project" value="UniProtKB-UniRule"/>
</dbReference>
<evidence type="ECO:0000259" key="13">
    <source>
        <dbReference type="Pfam" id="PF00288"/>
    </source>
</evidence>
<comment type="catalytic activity">
    <reaction evidence="11">
        <text>alpha-D-galactose + ATP = alpha-D-galactose 1-phosphate + ADP + H(+)</text>
        <dbReference type="Rhea" id="RHEA:13553"/>
        <dbReference type="ChEBI" id="CHEBI:15378"/>
        <dbReference type="ChEBI" id="CHEBI:28061"/>
        <dbReference type="ChEBI" id="CHEBI:30616"/>
        <dbReference type="ChEBI" id="CHEBI:58336"/>
        <dbReference type="ChEBI" id="CHEBI:456216"/>
        <dbReference type="EC" id="2.7.1.6"/>
    </reaction>
</comment>
<dbReference type="Gene3D" id="3.30.70.890">
    <property type="entry name" value="GHMP kinase, C-terminal domain"/>
    <property type="match status" value="1"/>
</dbReference>
<name>A0A2U3DB28_SULT2</name>
<dbReference type="UniPathway" id="UPA00214"/>
<keyword evidence="7 11" id="KW-0067">ATP-binding</keyword>
<dbReference type="RefSeq" id="WP_109429679.1">
    <property type="nucleotide sequence ID" value="NZ_MPDK01000003.1"/>
</dbReference>
<dbReference type="InterPro" id="IPR014721">
    <property type="entry name" value="Ribsml_uS5_D2-typ_fold_subgr"/>
</dbReference>
<keyword evidence="17" id="KW-1185">Reference proteome</keyword>
<evidence type="ECO:0000256" key="9">
    <source>
        <dbReference type="ARBA" id="ARBA00023144"/>
    </source>
</evidence>
<dbReference type="InterPro" id="IPR036554">
    <property type="entry name" value="GHMP_kinase_C_sf"/>
</dbReference>
<evidence type="ECO:0000256" key="4">
    <source>
        <dbReference type="ARBA" id="ARBA00022723"/>
    </source>
</evidence>
<feature type="domain" description="Galactokinase N-terminal" evidence="15">
    <location>
        <begin position="23"/>
        <end position="62"/>
    </location>
</feature>
<dbReference type="Pfam" id="PF00288">
    <property type="entry name" value="GHMP_kinases_N"/>
    <property type="match status" value="1"/>
</dbReference>
<evidence type="ECO:0000256" key="11">
    <source>
        <dbReference type="HAMAP-Rule" id="MF_00246"/>
    </source>
</evidence>
<evidence type="ECO:0000256" key="3">
    <source>
        <dbReference type="ARBA" id="ARBA00022679"/>
    </source>
</evidence>
<dbReference type="InterPro" id="IPR022963">
    <property type="entry name" value="Galactokinase_bac"/>
</dbReference>
<dbReference type="PIRSF" id="PIRSF000530">
    <property type="entry name" value="Galactokinase"/>
    <property type="match status" value="1"/>
</dbReference>
<keyword evidence="6 11" id="KW-0418">Kinase</keyword>
<feature type="site" description="Transition state stabilizer" evidence="11">
    <location>
        <position position="32"/>
    </location>
</feature>
<dbReference type="InterPro" id="IPR006206">
    <property type="entry name" value="Mevalonate/galactokinase"/>
</dbReference>
<dbReference type="InterPro" id="IPR000705">
    <property type="entry name" value="Galactokinase"/>
</dbReference>
<dbReference type="Pfam" id="PF08544">
    <property type="entry name" value="GHMP_kinases_C"/>
    <property type="match status" value="1"/>
</dbReference>
<keyword evidence="10 11" id="KW-0119">Carbohydrate metabolism</keyword>
<dbReference type="EMBL" id="MPDK01000003">
    <property type="protein sequence ID" value="PWI58487.1"/>
    <property type="molecule type" value="Genomic_DNA"/>
</dbReference>
<organism evidence="16 17">
    <name type="scientific">Sulfoacidibacillus thermotolerans</name>
    <name type="common">Acidibacillus sulfuroxidans</name>
    <dbReference type="NCBI Taxonomy" id="1765684"/>
    <lineage>
        <taxon>Bacteria</taxon>
        <taxon>Bacillati</taxon>
        <taxon>Bacillota</taxon>
        <taxon>Bacilli</taxon>
        <taxon>Bacillales</taxon>
        <taxon>Alicyclobacillaceae</taxon>
        <taxon>Sulfoacidibacillus</taxon>
    </lineage>
</organism>
<dbReference type="InterPro" id="IPR013750">
    <property type="entry name" value="GHMP_kinase_C_dom"/>
</dbReference>